<accession>A0A518CLQ7</accession>
<dbReference type="SUPFAM" id="SSF88659">
    <property type="entry name" value="Sigma3 and sigma4 domains of RNA polymerase sigma factors"/>
    <property type="match status" value="1"/>
</dbReference>
<dbReference type="Proteomes" id="UP000317178">
    <property type="component" value="Chromosome"/>
</dbReference>
<keyword evidence="8" id="KW-1185">Reference proteome</keyword>
<keyword evidence="4" id="KW-0238">DNA-binding</keyword>
<evidence type="ECO:0000256" key="3">
    <source>
        <dbReference type="ARBA" id="ARBA00023082"/>
    </source>
</evidence>
<comment type="similarity">
    <text evidence="1">Belongs to the sigma-70 factor family. ECF subfamily.</text>
</comment>
<dbReference type="AlphaFoldDB" id="A0A518CLQ7"/>
<evidence type="ECO:0000313" key="8">
    <source>
        <dbReference type="Proteomes" id="UP000317178"/>
    </source>
</evidence>
<dbReference type="PANTHER" id="PTHR43133:SF8">
    <property type="entry name" value="RNA POLYMERASE SIGMA FACTOR HI_1459-RELATED"/>
    <property type="match status" value="1"/>
</dbReference>
<evidence type="ECO:0000256" key="5">
    <source>
        <dbReference type="ARBA" id="ARBA00023163"/>
    </source>
</evidence>
<dbReference type="Pfam" id="PF04542">
    <property type="entry name" value="Sigma70_r2"/>
    <property type="match status" value="1"/>
</dbReference>
<dbReference type="InterPro" id="IPR013324">
    <property type="entry name" value="RNA_pol_sigma_r3/r4-like"/>
</dbReference>
<dbReference type="InterPro" id="IPR039425">
    <property type="entry name" value="RNA_pol_sigma-70-like"/>
</dbReference>
<keyword evidence="5" id="KW-0804">Transcription</keyword>
<evidence type="ECO:0000256" key="4">
    <source>
        <dbReference type="ARBA" id="ARBA00023125"/>
    </source>
</evidence>
<protein>
    <submittedName>
        <fullName evidence="7">RNA polymerase factor sigma-70</fullName>
    </submittedName>
</protein>
<evidence type="ECO:0000313" key="7">
    <source>
        <dbReference type="EMBL" id="QDU80147.1"/>
    </source>
</evidence>
<evidence type="ECO:0000259" key="6">
    <source>
        <dbReference type="Pfam" id="PF04542"/>
    </source>
</evidence>
<dbReference type="GO" id="GO:0003677">
    <property type="term" value="F:DNA binding"/>
    <property type="evidence" value="ECO:0007669"/>
    <property type="project" value="UniProtKB-KW"/>
</dbReference>
<dbReference type="GO" id="GO:0006352">
    <property type="term" value="P:DNA-templated transcription initiation"/>
    <property type="evidence" value="ECO:0007669"/>
    <property type="project" value="InterPro"/>
</dbReference>
<name>A0A518CLQ7_9PLAN</name>
<reference evidence="7 8" key="1">
    <citation type="submission" date="2019-02" db="EMBL/GenBank/DDBJ databases">
        <title>Deep-cultivation of Planctomycetes and their phenomic and genomic characterization uncovers novel biology.</title>
        <authorList>
            <person name="Wiegand S."/>
            <person name="Jogler M."/>
            <person name="Boedeker C."/>
            <person name="Pinto D."/>
            <person name="Vollmers J."/>
            <person name="Rivas-Marin E."/>
            <person name="Kohn T."/>
            <person name="Peeters S.H."/>
            <person name="Heuer A."/>
            <person name="Rast P."/>
            <person name="Oberbeckmann S."/>
            <person name="Bunk B."/>
            <person name="Jeske O."/>
            <person name="Meyerdierks A."/>
            <person name="Storesund J.E."/>
            <person name="Kallscheuer N."/>
            <person name="Luecker S."/>
            <person name="Lage O.M."/>
            <person name="Pohl T."/>
            <person name="Merkel B.J."/>
            <person name="Hornburger P."/>
            <person name="Mueller R.-W."/>
            <person name="Bruemmer F."/>
            <person name="Labrenz M."/>
            <person name="Spormann A.M."/>
            <person name="Op den Camp H."/>
            <person name="Overmann J."/>
            <person name="Amann R."/>
            <person name="Jetten M.S.M."/>
            <person name="Mascher T."/>
            <person name="Medema M.H."/>
            <person name="Devos D.P."/>
            <person name="Kaster A.-K."/>
            <person name="Ovreas L."/>
            <person name="Rohde M."/>
            <person name="Galperin M.Y."/>
            <person name="Jogler C."/>
        </authorList>
    </citation>
    <scope>NUCLEOTIDE SEQUENCE [LARGE SCALE GENOMIC DNA]</scope>
    <source>
        <strain evidence="7 8">Pla110</strain>
    </source>
</reference>
<dbReference type="GO" id="GO:0016987">
    <property type="term" value="F:sigma factor activity"/>
    <property type="evidence" value="ECO:0007669"/>
    <property type="project" value="UniProtKB-KW"/>
</dbReference>
<gene>
    <name evidence="7" type="ORF">Pla110_18700</name>
</gene>
<dbReference type="SUPFAM" id="SSF88946">
    <property type="entry name" value="Sigma2 domain of RNA polymerase sigma factors"/>
    <property type="match status" value="1"/>
</dbReference>
<keyword evidence="2" id="KW-0805">Transcription regulation</keyword>
<dbReference type="EMBL" id="CP036281">
    <property type="protein sequence ID" value="QDU80147.1"/>
    <property type="molecule type" value="Genomic_DNA"/>
</dbReference>
<dbReference type="InterPro" id="IPR014284">
    <property type="entry name" value="RNA_pol_sigma-70_dom"/>
</dbReference>
<keyword evidence="3" id="KW-0731">Sigma factor</keyword>
<dbReference type="KEGG" id="plon:Pla110_18700"/>
<organism evidence="7 8">
    <name type="scientific">Polystyrenella longa</name>
    <dbReference type="NCBI Taxonomy" id="2528007"/>
    <lineage>
        <taxon>Bacteria</taxon>
        <taxon>Pseudomonadati</taxon>
        <taxon>Planctomycetota</taxon>
        <taxon>Planctomycetia</taxon>
        <taxon>Planctomycetales</taxon>
        <taxon>Planctomycetaceae</taxon>
        <taxon>Polystyrenella</taxon>
    </lineage>
</organism>
<dbReference type="Gene3D" id="1.10.1740.10">
    <property type="match status" value="1"/>
</dbReference>
<dbReference type="PANTHER" id="PTHR43133">
    <property type="entry name" value="RNA POLYMERASE ECF-TYPE SIGMA FACTO"/>
    <property type="match status" value="1"/>
</dbReference>
<dbReference type="NCBIfam" id="TIGR02937">
    <property type="entry name" value="sigma70-ECF"/>
    <property type="match status" value="1"/>
</dbReference>
<dbReference type="InterPro" id="IPR007627">
    <property type="entry name" value="RNA_pol_sigma70_r2"/>
</dbReference>
<evidence type="ECO:0000256" key="2">
    <source>
        <dbReference type="ARBA" id="ARBA00023015"/>
    </source>
</evidence>
<proteinExistence type="inferred from homology"/>
<feature type="domain" description="RNA polymerase sigma-70 region 2" evidence="6">
    <location>
        <begin position="32"/>
        <end position="100"/>
    </location>
</feature>
<dbReference type="InterPro" id="IPR013325">
    <property type="entry name" value="RNA_pol_sigma_r2"/>
</dbReference>
<sequence length="207" mass="23763">MSVPYLSNQFDTTDNKLLQRAQVNSQESWRVLIEAYTPLVYQIARKCGLQPSDASDVTQNVLMELTRSLGNFHRRNHGSFRKWLRVVTTSKVNNYFIKQKSLAEADQKHALFSNLNGVSLPPPTEAEHTEENPQPLTDRQFKVQMVLNQVQGQVSAKTWQAFELMIAEVSSSEEIGLQLGMTADAVRMAKRRVLKRFQDLWEEQPQQ</sequence>
<evidence type="ECO:0000256" key="1">
    <source>
        <dbReference type="ARBA" id="ARBA00010641"/>
    </source>
</evidence>